<dbReference type="Pfam" id="PF04471">
    <property type="entry name" value="Mrr_cat"/>
    <property type="match status" value="1"/>
</dbReference>
<evidence type="ECO:0000313" key="3">
    <source>
        <dbReference type="EMBL" id="MBH8577788.1"/>
    </source>
</evidence>
<dbReference type="InterPro" id="IPR027417">
    <property type="entry name" value="P-loop_NTPase"/>
</dbReference>
<dbReference type="InterPro" id="IPR050678">
    <property type="entry name" value="DNA_Partitioning_ATPase"/>
</dbReference>
<dbReference type="InterPro" id="IPR011335">
    <property type="entry name" value="Restrct_endonuc-II-like"/>
</dbReference>
<dbReference type="AlphaFoldDB" id="A0A8J7IDR7"/>
<dbReference type="GO" id="GO:0004519">
    <property type="term" value="F:endonuclease activity"/>
    <property type="evidence" value="ECO:0007669"/>
    <property type="project" value="InterPro"/>
</dbReference>
<dbReference type="GO" id="GO:0003677">
    <property type="term" value="F:DNA binding"/>
    <property type="evidence" value="ECO:0007669"/>
    <property type="project" value="InterPro"/>
</dbReference>
<dbReference type="RefSeq" id="WP_214436478.1">
    <property type="nucleotide sequence ID" value="NZ_CAWPUQ010000229.1"/>
</dbReference>
<dbReference type="CDD" id="cd02042">
    <property type="entry name" value="ParAB_family"/>
    <property type="match status" value="1"/>
</dbReference>
<sequence length="392" mass="43673">MPSPLEPQFIQDFTHFEQHVAKLISRAGWTIETAKTNQPGYDLVAKKENLLVAVQVKWLKNNVTAPQLLSFANFLDSNEGKQFNLGWFITTKGFGGPALSLIRSWNKDTKIRCGIAHENKLVNINGFEDIASGNNNGTTNSDNENNTSKKLYFGIFTCKGGVGKTTVAGHLAGALALQGFNVALVDLDPEQNLQKLVGDGVFVPNPNGVGTTIQVFDESVWHEDAARDCQIVICDCSPALERNPKKLVERLDYCIIPTTLNPLGINKHGKVIQQTVQEIRQINKNAHLFVVVNNFKDPGVRRFKLLKQVYATAYDEISKIDNKFHCIDPEEVCIRASDLLYYWGIHILENPDNPASRLAFDLIGGRCYPREDFISLADYIERKAGIGILRTS</sequence>
<dbReference type="PANTHER" id="PTHR13696:SF99">
    <property type="entry name" value="COBYRINIC ACID AC-DIAMIDE SYNTHASE"/>
    <property type="match status" value="1"/>
</dbReference>
<gene>
    <name evidence="3" type="ORF">I8752_33465</name>
</gene>
<accession>A0A8J7IDR7</accession>
<dbReference type="PANTHER" id="PTHR13696">
    <property type="entry name" value="P-LOOP CONTAINING NUCLEOSIDE TRIPHOSPHATE HYDROLASE"/>
    <property type="match status" value="1"/>
</dbReference>
<dbReference type="InterPro" id="IPR002586">
    <property type="entry name" value="CobQ/CobB/MinD/ParA_Nub-bd_dom"/>
</dbReference>
<dbReference type="InterPro" id="IPR007560">
    <property type="entry name" value="Restrct_endonuc_IV_Mrr"/>
</dbReference>
<feature type="domain" description="CobQ/CobB/MinD/ParA nucleotide binding" evidence="1">
    <location>
        <begin position="157"/>
        <end position="298"/>
    </location>
</feature>
<dbReference type="Gene3D" id="3.40.50.300">
    <property type="entry name" value="P-loop containing nucleotide triphosphate hydrolases"/>
    <property type="match status" value="1"/>
</dbReference>
<proteinExistence type="predicted"/>
<dbReference type="Pfam" id="PF01656">
    <property type="entry name" value="CbiA"/>
    <property type="match status" value="1"/>
</dbReference>
<dbReference type="SUPFAM" id="SSF52540">
    <property type="entry name" value="P-loop containing nucleoside triphosphate hydrolases"/>
    <property type="match status" value="1"/>
</dbReference>
<evidence type="ECO:0000259" key="1">
    <source>
        <dbReference type="Pfam" id="PF01656"/>
    </source>
</evidence>
<evidence type="ECO:0000313" key="4">
    <source>
        <dbReference type="Proteomes" id="UP000662314"/>
    </source>
</evidence>
<dbReference type="EMBL" id="JAECZA010000293">
    <property type="protein sequence ID" value="MBH8577788.1"/>
    <property type="molecule type" value="Genomic_DNA"/>
</dbReference>
<dbReference type="Proteomes" id="UP000662314">
    <property type="component" value="Unassembled WGS sequence"/>
</dbReference>
<comment type="caution">
    <text evidence="3">The sequence shown here is derived from an EMBL/GenBank/DDBJ whole genome shotgun (WGS) entry which is preliminary data.</text>
</comment>
<name>A0A8J7IDR7_9NOST</name>
<organism evidence="3 4">
    <name type="scientific">Dendronalium phyllosphericum CENA369</name>
    <dbReference type="NCBI Taxonomy" id="1725256"/>
    <lineage>
        <taxon>Bacteria</taxon>
        <taxon>Bacillati</taxon>
        <taxon>Cyanobacteriota</taxon>
        <taxon>Cyanophyceae</taxon>
        <taxon>Nostocales</taxon>
        <taxon>Nostocaceae</taxon>
        <taxon>Dendronalium</taxon>
        <taxon>Dendronalium phyllosphericum</taxon>
    </lineage>
</organism>
<dbReference type="GO" id="GO:0009307">
    <property type="term" value="P:DNA restriction-modification system"/>
    <property type="evidence" value="ECO:0007669"/>
    <property type="project" value="InterPro"/>
</dbReference>
<dbReference type="InterPro" id="IPR011856">
    <property type="entry name" value="tRNA_endonuc-like_dom_sf"/>
</dbReference>
<protein>
    <submittedName>
        <fullName evidence="3">AAA family ATPase</fullName>
    </submittedName>
</protein>
<keyword evidence="4" id="KW-1185">Reference proteome</keyword>
<evidence type="ECO:0000259" key="2">
    <source>
        <dbReference type="Pfam" id="PF04471"/>
    </source>
</evidence>
<dbReference type="Gene3D" id="3.40.1350.10">
    <property type="match status" value="1"/>
</dbReference>
<reference evidence="3 4" key="1">
    <citation type="journal article" date="2021" name="Int. J. Syst. Evol. Microbiol.">
        <title>Amazonocrinis nigriterrae gen. nov., sp. nov., Atlanticothrix silvestris gen. nov., sp. nov. and Dendronalium phyllosphericum gen. nov., sp. nov., nostocacean cyanobacteria from Brazilian environments.</title>
        <authorList>
            <person name="Alvarenga D.O."/>
            <person name="Andreote A.P.D."/>
            <person name="Branco L.H.Z."/>
            <person name="Delbaje E."/>
            <person name="Cruz R.B."/>
            <person name="Varani A.M."/>
            <person name="Fiore M.F."/>
        </authorList>
    </citation>
    <scope>NUCLEOTIDE SEQUENCE [LARGE SCALE GENOMIC DNA]</scope>
    <source>
        <strain evidence="3 4">CENA369</strain>
    </source>
</reference>
<dbReference type="SUPFAM" id="SSF52980">
    <property type="entry name" value="Restriction endonuclease-like"/>
    <property type="match status" value="1"/>
</dbReference>
<feature type="domain" description="Restriction endonuclease type IV Mrr" evidence="2">
    <location>
        <begin position="15"/>
        <end position="104"/>
    </location>
</feature>